<evidence type="ECO:0000313" key="3">
    <source>
        <dbReference type="Proteomes" id="UP000271098"/>
    </source>
</evidence>
<evidence type="ECO:0000313" key="2">
    <source>
        <dbReference type="EMBL" id="VDK42162.1"/>
    </source>
</evidence>
<keyword evidence="1" id="KW-0732">Signal</keyword>
<gene>
    <name evidence="2" type="ORF">GPUH_LOCUS4047</name>
</gene>
<reference evidence="4" key="1">
    <citation type="submission" date="2016-06" db="UniProtKB">
        <authorList>
            <consortium name="WormBaseParasite"/>
        </authorList>
    </citation>
    <scope>IDENTIFICATION</scope>
</reference>
<protein>
    <submittedName>
        <fullName evidence="4">Fatty-acid and retinol-binding protein 1</fullName>
    </submittedName>
</protein>
<dbReference type="InterPro" id="IPR017943">
    <property type="entry name" value="Bactericidal_perm-incr_a/b_dom"/>
</dbReference>
<feature type="chain" id="PRO_5043138605" evidence="1">
    <location>
        <begin position="29"/>
        <end position="350"/>
    </location>
</feature>
<dbReference type="OrthoDB" id="5788395at2759"/>
<reference evidence="2 3" key="2">
    <citation type="submission" date="2018-11" db="EMBL/GenBank/DDBJ databases">
        <authorList>
            <consortium name="Pathogen Informatics"/>
        </authorList>
    </citation>
    <scope>NUCLEOTIDE SEQUENCE [LARGE SCALE GENOMIC DNA]</scope>
</reference>
<proteinExistence type="predicted"/>
<name>A0A183D5Q7_9BILA</name>
<dbReference type="Proteomes" id="UP000271098">
    <property type="component" value="Unassembled WGS sequence"/>
</dbReference>
<feature type="signal peptide" evidence="1">
    <location>
        <begin position="1"/>
        <end position="28"/>
    </location>
</feature>
<accession>A0A183D5Q7</accession>
<dbReference type="AlphaFoldDB" id="A0A183D5Q7"/>
<evidence type="ECO:0000313" key="4">
    <source>
        <dbReference type="WBParaSite" id="GPUH_0000405501-mRNA-1"/>
    </source>
</evidence>
<dbReference type="EMBL" id="UYRT01007346">
    <property type="protein sequence ID" value="VDK42162.1"/>
    <property type="molecule type" value="Genomic_DNA"/>
</dbReference>
<dbReference type="WBParaSite" id="GPUH_0000405501-mRNA-1">
    <property type="protein sequence ID" value="GPUH_0000405501-mRNA-1"/>
    <property type="gene ID" value="GPUH_0000405501"/>
</dbReference>
<keyword evidence="3" id="KW-1185">Reference proteome</keyword>
<organism evidence="4">
    <name type="scientific">Gongylonema pulchrum</name>
    <dbReference type="NCBI Taxonomy" id="637853"/>
    <lineage>
        <taxon>Eukaryota</taxon>
        <taxon>Metazoa</taxon>
        <taxon>Ecdysozoa</taxon>
        <taxon>Nematoda</taxon>
        <taxon>Chromadorea</taxon>
        <taxon>Rhabditida</taxon>
        <taxon>Spirurina</taxon>
        <taxon>Spiruromorpha</taxon>
        <taxon>Spiruroidea</taxon>
        <taxon>Gongylonematidae</taxon>
        <taxon>Gongylonema</taxon>
    </lineage>
</organism>
<dbReference type="GO" id="GO:0008289">
    <property type="term" value="F:lipid binding"/>
    <property type="evidence" value="ECO:0007669"/>
    <property type="project" value="InterPro"/>
</dbReference>
<evidence type="ECO:0000256" key="1">
    <source>
        <dbReference type="SAM" id="SignalP"/>
    </source>
</evidence>
<dbReference type="SUPFAM" id="SSF55394">
    <property type="entry name" value="Bactericidal permeability-increasing protein, BPI"/>
    <property type="match status" value="1"/>
</dbReference>
<sequence length="350" mass="39549">MHHLSSPAYSALLLILLLLQQRCPLIWSSDVSFDIGSGAASQLIREAAHQVLSNPRPVYLSFRTQHQPLLLPLAHIKTYNRISYSNVTIKFYPDTVRLKASNVRVQSRSNITPNIWPMSFGDETVDFGLYMTDVELAARIEEQNTRMLSCSLRDTSINASSSNYWMVGALLYMIADPIQSHLQQLICPFIARYISDFESPVIMNVSLSDILPVHIRDAMNTTDSLLFYRITSVSVQEKHIQITAQLDWKRPLEGNPMSLSTNATNVSVKWDNEDRLVAWIDDSALNDFLSQIDWTFQWMEETIAVTSPVIPLSSREFLSTLCTSCYFLLNVWARGAPVLAATNGTVVLEK</sequence>